<dbReference type="AlphaFoldDB" id="A0A0R0FQ46"/>
<dbReference type="Proteomes" id="UP000008827">
    <property type="component" value="Chromosome 16"/>
</dbReference>
<evidence type="ECO:0008006" key="4">
    <source>
        <dbReference type="Google" id="ProtNLM"/>
    </source>
</evidence>
<dbReference type="EMBL" id="CM000849">
    <property type="protein sequence ID" value="KRH08118.1"/>
    <property type="molecule type" value="Genomic_DNA"/>
</dbReference>
<reference evidence="2" key="2">
    <citation type="submission" date="2018-02" db="UniProtKB">
        <authorList>
            <consortium name="EnsemblPlants"/>
        </authorList>
    </citation>
    <scope>IDENTIFICATION</scope>
    <source>
        <strain evidence="2">Williams 82</strain>
    </source>
</reference>
<dbReference type="PANTHER" id="PTHR34023">
    <property type="entry name" value="RNASE H DOMAIN-CONTAINING PROTEIN"/>
    <property type="match status" value="1"/>
</dbReference>
<evidence type="ECO:0000313" key="1">
    <source>
        <dbReference type="EMBL" id="KRH08118.1"/>
    </source>
</evidence>
<keyword evidence="3" id="KW-1185">Reference proteome</keyword>
<evidence type="ECO:0000313" key="3">
    <source>
        <dbReference type="Proteomes" id="UP000008827"/>
    </source>
</evidence>
<organism evidence="1">
    <name type="scientific">Glycine max</name>
    <name type="common">Soybean</name>
    <name type="synonym">Glycine hispida</name>
    <dbReference type="NCBI Taxonomy" id="3847"/>
    <lineage>
        <taxon>Eukaryota</taxon>
        <taxon>Viridiplantae</taxon>
        <taxon>Streptophyta</taxon>
        <taxon>Embryophyta</taxon>
        <taxon>Tracheophyta</taxon>
        <taxon>Spermatophyta</taxon>
        <taxon>Magnoliopsida</taxon>
        <taxon>eudicotyledons</taxon>
        <taxon>Gunneridae</taxon>
        <taxon>Pentapetalae</taxon>
        <taxon>rosids</taxon>
        <taxon>fabids</taxon>
        <taxon>Fabales</taxon>
        <taxon>Fabaceae</taxon>
        <taxon>Papilionoideae</taxon>
        <taxon>50 kb inversion clade</taxon>
        <taxon>NPAAA clade</taxon>
        <taxon>indigoferoid/millettioid clade</taxon>
        <taxon>Phaseoleae</taxon>
        <taxon>Glycine</taxon>
        <taxon>Glycine subgen. Soja</taxon>
    </lineage>
</organism>
<dbReference type="Gramene" id="KRH08118">
    <property type="protein sequence ID" value="KRH08118"/>
    <property type="gene ID" value="GLYMA_16G130800"/>
</dbReference>
<dbReference type="OrthoDB" id="1433099at2759"/>
<gene>
    <name evidence="1" type="ORF">GLYMA_16G130800</name>
</gene>
<dbReference type="PANTHER" id="PTHR34023:SF5">
    <property type="entry name" value="RNASE H TYPE-1 DOMAIN-CONTAINING PROTEIN"/>
    <property type="match status" value="1"/>
</dbReference>
<name>A0A0R0FQ46_SOYBN</name>
<accession>A0A0R0FQ46</accession>
<reference evidence="1" key="3">
    <citation type="submission" date="2018-07" db="EMBL/GenBank/DDBJ databases">
        <title>WGS assembly of Glycine max.</title>
        <authorList>
            <person name="Schmutz J."/>
            <person name="Cannon S."/>
            <person name="Schlueter J."/>
            <person name="Ma J."/>
            <person name="Mitros T."/>
            <person name="Nelson W."/>
            <person name="Hyten D."/>
            <person name="Song Q."/>
            <person name="Thelen J."/>
            <person name="Cheng J."/>
            <person name="Xu D."/>
            <person name="Hellsten U."/>
            <person name="May G."/>
            <person name="Yu Y."/>
            <person name="Sakurai T."/>
            <person name="Umezawa T."/>
            <person name="Bhattacharyya M."/>
            <person name="Sandhu D."/>
            <person name="Valliyodan B."/>
            <person name="Lindquist E."/>
            <person name="Peto M."/>
            <person name="Grant D."/>
            <person name="Shu S."/>
            <person name="Goodstein D."/>
            <person name="Barry K."/>
            <person name="Futrell-Griggs M."/>
            <person name="Abernathy B."/>
            <person name="Du J."/>
            <person name="Tian Z."/>
            <person name="Zhu L."/>
            <person name="Gill N."/>
            <person name="Joshi T."/>
            <person name="Libault M."/>
            <person name="Sethuraman A."/>
            <person name="Zhang X."/>
            <person name="Shinozaki K."/>
            <person name="Nguyen H."/>
            <person name="Wing R."/>
            <person name="Cregan P."/>
            <person name="Specht J."/>
            <person name="Grimwood J."/>
            <person name="Rokhsar D."/>
            <person name="Stacey G."/>
            <person name="Shoemaker R."/>
            <person name="Jackson S."/>
        </authorList>
    </citation>
    <scope>NUCLEOTIDE SEQUENCE</scope>
    <source>
        <tissue evidence="1">Callus</tissue>
    </source>
</reference>
<protein>
    <recommendedName>
        <fullName evidence="4">RNase H type-1 domain-containing protein</fullName>
    </recommendedName>
</protein>
<sequence>MVPRLLVEGLFVIILVPSFMGFPQSWDHVPFSWLRFGLFSMALSLLGKEGFVVSTIKLQSDSLGAINLLIKGCSHCHSHPCYMLVKNIHGIHKFEGNILRVHVRCEANQVADKLAENDMFSLSDYYLFDILPNFICNSILADATCISFPRGSR</sequence>
<dbReference type="InParanoid" id="A0A0R0FQ46"/>
<reference evidence="1 2" key="1">
    <citation type="journal article" date="2010" name="Nature">
        <title>Genome sequence of the palaeopolyploid soybean.</title>
        <authorList>
            <person name="Schmutz J."/>
            <person name="Cannon S.B."/>
            <person name="Schlueter J."/>
            <person name="Ma J."/>
            <person name="Mitros T."/>
            <person name="Nelson W."/>
            <person name="Hyten D.L."/>
            <person name="Song Q."/>
            <person name="Thelen J.J."/>
            <person name="Cheng J."/>
            <person name="Xu D."/>
            <person name="Hellsten U."/>
            <person name="May G.D."/>
            <person name="Yu Y."/>
            <person name="Sakurai T."/>
            <person name="Umezawa T."/>
            <person name="Bhattacharyya M.K."/>
            <person name="Sandhu D."/>
            <person name="Valliyodan B."/>
            <person name="Lindquist E."/>
            <person name="Peto M."/>
            <person name="Grant D."/>
            <person name="Shu S."/>
            <person name="Goodstein D."/>
            <person name="Barry K."/>
            <person name="Futrell-Griggs M."/>
            <person name="Abernathy B."/>
            <person name="Du J."/>
            <person name="Tian Z."/>
            <person name="Zhu L."/>
            <person name="Gill N."/>
            <person name="Joshi T."/>
            <person name="Libault M."/>
            <person name="Sethuraman A."/>
            <person name="Zhang X.-C."/>
            <person name="Shinozaki K."/>
            <person name="Nguyen H.T."/>
            <person name="Wing R.A."/>
            <person name="Cregan P."/>
            <person name="Specht J."/>
            <person name="Grimwood J."/>
            <person name="Rokhsar D."/>
            <person name="Stacey G."/>
            <person name="Shoemaker R.C."/>
            <person name="Jackson S.A."/>
        </authorList>
    </citation>
    <scope>NUCLEOTIDE SEQUENCE [LARGE SCALE GENOMIC DNA]</scope>
    <source>
        <strain evidence="2">cv. Williams 82</strain>
        <tissue evidence="1">Callus</tissue>
    </source>
</reference>
<proteinExistence type="predicted"/>
<dbReference type="EnsemblPlants" id="KRH08118">
    <property type="protein sequence ID" value="KRH08118"/>
    <property type="gene ID" value="GLYMA_16G130800"/>
</dbReference>
<evidence type="ECO:0000313" key="2">
    <source>
        <dbReference type="EnsemblPlants" id="KRH08118"/>
    </source>
</evidence>